<feature type="chain" id="PRO_5045234452" evidence="1">
    <location>
        <begin position="21"/>
        <end position="82"/>
    </location>
</feature>
<accession>A0ABP1G110</accession>
<dbReference type="Proteomes" id="UP001497392">
    <property type="component" value="Unassembled WGS sequence"/>
</dbReference>
<feature type="signal peptide" evidence="1">
    <location>
        <begin position="1"/>
        <end position="20"/>
    </location>
</feature>
<organism evidence="2 3">
    <name type="scientific">Coccomyxa viridis</name>
    <dbReference type="NCBI Taxonomy" id="1274662"/>
    <lineage>
        <taxon>Eukaryota</taxon>
        <taxon>Viridiplantae</taxon>
        <taxon>Chlorophyta</taxon>
        <taxon>core chlorophytes</taxon>
        <taxon>Trebouxiophyceae</taxon>
        <taxon>Trebouxiophyceae incertae sedis</taxon>
        <taxon>Coccomyxaceae</taxon>
        <taxon>Coccomyxa</taxon>
    </lineage>
</organism>
<proteinExistence type="predicted"/>
<evidence type="ECO:0000256" key="1">
    <source>
        <dbReference type="SAM" id="SignalP"/>
    </source>
</evidence>
<gene>
    <name evidence="2" type="primary">g8654</name>
    <name evidence="2" type="ORF">VP750_LOCUS7775</name>
</gene>
<name>A0ABP1G110_9CHLO</name>
<protein>
    <submittedName>
        <fullName evidence="2">G8654 protein</fullName>
    </submittedName>
</protein>
<sequence>MLHAAWKIVIAVVVANICYAEGTQEGLHVQNRSRVEPRNLLGIRSAKYSGYLYINPHPRAGPKRNAAAFHIVIPTTGWRSIF</sequence>
<reference evidence="2 3" key="1">
    <citation type="submission" date="2024-06" db="EMBL/GenBank/DDBJ databases">
        <authorList>
            <person name="Kraege A."/>
            <person name="Thomma B."/>
        </authorList>
    </citation>
    <scope>NUCLEOTIDE SEQUENCE [LARGE SCALE GENOMIC DNA]</scope>
</reference>
<evidence type="ECO:0000313" key="3">
    <source>
        <dbReference type="Proteomes" id="UP001497392"/>
    </source>
</evidence>
<keyword evidence="3" id="KW-1185">Reference proteome</keyword>
<evidence type="ECO:0000313" key="2">
    <source>
        <dbReference type="EMBL" id="CAL5225869.1"/>
    </source>
</evidence>
<comment type="caution">
    <text evidence="2">The sequence shown here is derived from an EMBL/GenBank/DDBJ whole genome shotgun (WGS) entry which is preliminary data.</text>
</comment>
<keyword evidence="1" id="KW-0732">Signal</keyword>
<dbReference type="EMBL" id="CAXHTA020000015">
    <property type="protein sequence ID" value="CAL5225869.1"/>
    <property type="molecule type" value="Genomic_DNA"/>
</dbReference>